<dbReference type="SMART" id="SM00320">
    <property type="entry name" value="WD40"/>
    <property type="match status" value="7"/>
</dbReference>
<dbReference type="InterPro" id="IPR019775">
    <property type="entry name" value="WD40_repeat_CS"/>
</dbReference>
<dbReference type="Proteomes" id="UP001201812">
    <property type="component" value="Unassembled WGS sequence"/>
</dbReference>
<feature type="compositionally biased region" description="Polar residues" evidence="9">
    <location>
        <begin position="703"/>
        <end position="728"/>
    </location>
</feature>
<dbReference type="Gene3D" id="3.30.40.10">
    <property type="entry name" value="Zinc/RING finger domain, C3HC4 (zinc finger)"/>
    <property type="match status" value="1"/>
</dbReference>
<feature type="region of interest" description="Disordered" evidence="9">
    <location>
        <begin position="55"/>
        <end position="74"/>
    </location>
</feature>
<evidence type="ECO:0000313" key="12">
    <source>
        <dbReference type="Proteomes" id="UP001201812"/>
    </source>
</evidence>
<dbReference type="EMBL" id="JAKKPZ010000019">
    <property type="protein sequence ID" value="KAI1712214.1"/>
    <property type="molecule type" value="Genomic_DNA"/>
</dbReference>
<keyword evidence="1 7" id="KW-0853">WD repeat</keyword>
<evidence type="ECO:0000256" key="8">
    <source>
        <dbReference type="SAM" id="Coils"/>
    </source>
</evidence>
<feature type="region of interest" description="Disordered" evidence="9">
    <location>
        <begin position="353"/>
        <end position="381"/>
    </location>
</feature>
<sequence length="761" mass="84838">MKRQSPSKQNENPADLLVTKAEPRDNELPTEILPSSSSGIRADVPIGRRLDDIHSDLVRSSTTGTSRKRKRSPKRSYMEHAQCKICLQTFFEPFSTICGHTFCRQCITQHLMQTPRCPICDSSIDLKKTKIIPNYTASELVQILTSQELAKPDDADEDGEAIVRMIMHASPIPLSSIKRINEALQRKTQESEFTDEQLRNILVNEFLERMIEKRESQRNKIDSQLERLRADKQKVEALIKQGRSTALAGQLPTQQRVVPDSSLPISETTSLVCESAHSVGLEDEGHSQSSFNTQDFHISRPTFDDSLNTQKDMSSLYVMPEQLNKYRRRLNKHICSLENSYFKKDATDPVAGSTALAPATSGNQSLPSSQSQQTQAPLGSCTDNDLEEFSQIVRGMAQYGDMKRLATINYNAESSSSALSIVSSLEFDKDGEHFVIAGVTKKIKLYDYNAVVRHNTNTHYPVEQLQAASKISNVSWNPYMKHLLASSDYDGIVQLWDTEKAKPTRMYKEHEKRCWTVQFNNVDPYLMASGSDDAKVKLWSISCPQSTCTIDAKVNVCCVYFSPKNRNNLVFGSADHCVHSYDIRYPSKPLKVLHGHRKAVSYVKYCNETEVVSASTDSNLRIWDVTTGKCLQIMSGHQNEKNFVGLATDGNHVVCGSENNHLYLYYKNISKPLMSFDFSSKTVDHAVGSSSTPCGTSLDPEFSGSSPGCHSAESTRLGATNNATDSNGSNSDFVSAVCWKKNTNVIVAANSQGTTHILQLE</sequence>
<keyword evidence="8" id="KW-0175">Coiled coil</keyword>
<dbReference type="PRINTS" id="PR00320">
    <property type="entry name" value="GPROTEINBRPT"/>
</dbReference>
<dbReference type="PROSITE" id="PS00678">
    <property type="entry name" value="WD_REPEATS_1"/>
    <property type="match status" value="2"/>
</dbReference>
<dbReference type="PROSITE" id="PS50082">
    <property type="entry name" value="WD_REPEATS_2"/>
    <property type="match status" value="3"/>
</dbReference>
<dbReference type="Gene3D" id="2.130.10.10">
    <property type="entry name" value="YVTN repeat-like/Quinoprotein amine dehydrogenase"/>
    <property type="match status" value="1"/>
</dbReference>
<dbReference type="PROSITE" id="PS50089">
    <property type="entry name" value="ZF_RING_2"/>
    <property type="match status" value="1"/>
</dbReference>
<gene>
    <name evidence="11" type="ORF">DdX_09760</name>
</gene>
<dbReference type="InterPro" id="IPR013083">
    <property type="entry name" value="Znf_RING/FYVE/PHD"/>
</dbReference>
<keyword evidence="2" id="KW-0479">Metal-binding</keyword>
<feature type="compositionally biased region" description="Low complexity" evidence="9">
    <location>
        <begin position="361"/>
        <end position="375"/>
    </location>
</feature>
<dbReference type="InterPro" id="IPR001841">
    <property type="entry name" value="Znf_RING"/>
</dbReference>
<organism evidence="11 12">
    <name type="scientific">Ditylenchus destructor</name>
    <dbReference type="NCBI Taxonomy" id="166010"/>
    <lineage>
        <taxon>Eukaryota</taxon>
        <taxon>Metazoa</taxon>
        <taxon>Ecdysozoa</taxon>
        <taxon>Nematoda</taxon>
        <taxon>Chromadorea</taxon>
        <taxon>Rhabditida</taxon>
        <taxon>Tylenchina</taxon>
        <taxon>Tylenchomorpha</taxon>
        <taxon>Sphaerularioidea</taxon>
        <taxon>Anguinidae</taxon>
        <taxon>Anguininae</taxon>
        <taxon>Ditylenchus</taxon>
    </lineage>
</organism>
<evidence type="ECO:0000256" key="1">
    <source>
        <dbReference type="ARBA" id="ARBA00022574"/>
    </source>
</evidence>
<dbReference type="InterPro" id="IPR020472">
    <property type="entry name" value="WD40_PAC1"/>
</dbReference>
<comment type="caution">
    <text evidence="11">The sequence shown here is derived from an EMBL/GenBank/DDBJ whole genome shotgun (WGS) entry which is preliminary data.</text>
</comment>
<dbReference type="PROSITE" id="PS50294">
    <property type="entry name" value="WD_REPEATS_REGION"/>
    <property type="match status" value="1"/>
</dbReference>
<dbReference type="GO" id="GO:0008270">
    <property type="term" value="F:zinc ion binding"/>
    <property type="evidence" value="ECO:0007669"/>
    <property type="project" value="UniProtKB-KW"/>
</dbReference>
<feature type="repeat" description="WD" evidence="7">
    <location>
        <begin position="593"/>
        <end position="633"/>
    </location>
</feature>
<dbReference type="SUPFAM" id="SSF57850">
    <property type="entry name" value="RING/U-box"/>
    <property type="match status" value="1"/>
</dbReference>
<feature type="repeat" description="WD" evidence="7">
    <location>
        <begin position="507"/>
        <end position="542"/>
    </location>
</feature>
<evidence type="ECO:0000259" key="10">
    <source>
        <dbReference type="PROSITE" id="PS50089"/>
    </source>
</evidence>
<evidence type="ECO:0000256" key="3">
    <source>
        <dbReference type="ARBA" id="ARBA00022737"/>
    </source>
</evidence>
<evidence type="ECO:0000256" key="4">
    <source>
        <dbReference type="ARBA" id="ARBA00022771"/>
    </source>
</evidence>
<proteinExistence type="predicted"/>
<dbReference type="PANTHER" id="PTHR44080:SF1">
    <property type="entry name" value="E3 UBIQUITIN-PROTEIN LIGASE COP1"/>
    <property type="match status" value="1"/>
</dbReference>
<protein>
    <submittedName>
        <fullName evidence="11">Zinc finger, c3HC4 type (RING finger) domain-containing protein</fullName>
    </submittedName>
</protein>
<dbReference type="PANTHER" id="PTHR44080">
    <property type="entry name" value="E3 UBIQUITIN-PROTEIN LIGASE COP1"/>
    <property type="match status" value="1"/>
</dbReference>
<dbReference type="InterPro" id="IPR036322">
    <property type="entry name" value="WD40_repeat_dom_sf"/>
</dbReference>
<feature type="domain" description="RING-type" evidence="10">
    <location>
        <begin position="83"/>
        <end position="121"/>
    </location>
</feature>
<dbReference type="AlphaFoldDB" id="A0AAD4QZU8"/>
<feature type="coiled-coil region" evidence="8">
    <location>
        <begin position="207"/>
        <end position="245"/>
    </location>
</feature>
<dbReference type="GO" id="GO:0043161">
    <property type="term" value="P:proteasome-mediated ubiquitin-dependent protein catabolic process"/>
    <property type="evidence" value="ECO:0007669"/>
    <property type="project" value="TreeGrafter"/>
</dbReference>
<dbReference type="InterPro" id="IPR015943">
    <property type="entry name" value="WD40/YVTN_repeat-like_dom_sf"/>
</dbReference>
<dbReference type="SUPFAM" id="SSF50978">
    <property type="entry name" value="WD40 repeat-like"/>
    <property type="match status" value="1"/>
</dbReference>
<name>A0AAD4QZU8_9BILA</name>
<dbReference type="InterPro" id="IPR001680">
    <property type="entry name" value="WD40_rpt"/>
</dbReference>
<dbReference type="Pfam" id="PF00400">
    <property type="entry name" value="WD40"/>
    <property type="match status" value="4"/>
</dbReference>
<dbReference type="SMART" id="SM00184">
    <property type="entry name" value="RING"/>
    <property type="match status" value="1"/>
</dbReference>
<dbReference type="Pfam" id="PF13923">
    <property type="entry name" value="zf-C3HC4_2"/>
    <property type="match status" value="1"/>
</dbReference>
<feature type="compositionally biased region" description="Polar residues" evidence="9">
    <location>
        <begin position="1"/>
        <end position="12"/>
    </location>
</feature>
<dbReference type="InterPro" id="IPR042755">
    <property type="entry name" value="COP1"/>
</dbReference>
<feature type="repeat" description="WD" evidence="7">
    <location>
        <begin position="471"/>
        <end position="506"/>
    </location>
</feature>
<evidence type="ECO:0000256" key="6">
    <source>
        <dbReference type="PROSITE-ProRule" id="PRU00175"/>
    </source>
</evidence>
<evidence type="ECO:0000313" key="11">
    <source>
        <dbReference type="EMBL" id="KAI1712214.1"/>
    </source>
</evidence>
<evidence type="ECO:0000256" key="9">
    <source>
        <dbReference type="SAM" id="MobiDB-lite"/>
    </source>
</evidence>
<dbReference type="InterPro" id="IPR017907">
    <property type="entry name" value="Znf_RING_CS"/>
</dbReference>
<accession>A0AAD4QZU8</accession>
<feature type="region of interest" description="Disordered" evidence="9">
    <location>
        <begin position="690"/>
        <end position="728"/>
    </location>
</feature>
<keyword evidence="5" id="KW-0862">Zinc</keyword>
<evidence type="ECO:0000256" key="7">
    <source>
        <dbReference type="PROSITE-ProRule" id="PRU00221"/>
    </source>
</evidence>
<dbReference type="GO" id="GO:0061630">
    <property type="term" value="F:ubiquitin protein ligase activity"/>
    <property type="evidence" value="ECO:0007669"/>
    <property type="project" value="InterPro"/>
</dbReference>
<keyword evidence="12" id="KW-1185">Reference proteome</keyword>
<evidence type="ECO:0000256" key="5">
    <source>
        <dbReference type="ARBA" id="ARBA00022833"/>
    </source>
</evidence>
<keyword evidence="4 6" id="KW-0863">Zinc-finger</keyword>
<dbReference type="PROSITE" id="PS00518">
    <property type="entry name" value="ZF_RING_1"/>
    <property type="match status" value="1"/>
</dbReference>
<feature type="region of interest" description="Disordered" evidence="9">
    <location>
        <begin position="1"/>
        <end position="45"/>
    </location>
</feature>
<reference evidence="11" key="1">
    <citation type="submission" date="2022-01" db="EMBL/GenBank/DDBJ databases">
        <title>Genome Sequence Resource for Two Populations of Ditylenchus destructor, the Migratory Endoparasitic Phytonematode.</title>
        <authorList>
            <person name="Zhang H."/>
            <person name="Lin R."/>
            <person name="Xie B."/>
        </authorList>
    </citation>
    <scope>NUCLEOTIDE SEQUENCE</scope>
    <source>
        <strain evidence="11">BazhouSP</strain>
    </source>
</reference>
<keyword evidence="3" id="KW-0677">Repeat</keyword>
<evidence type="ECO:0000256" key="2">
    <source>
        <dbReference type="ARBA" id="ARBA00022723"/>
    </source>
</evidence>